<accession>A0AAJ2N828</accession>
<dbReference type="EMBL" id="JAVYAA010000001">
    <property type="protein sequence ID" value="MDT8975959.1"/>
    <property type="molecule type" value="Genomic_DNA"/>
</dbReference>
<dbReference type="AlphaFoldDB" id="A0AAJ2N828"/>
<name>A0AAJ2N828_9BACL</name>
<organism evidence="1 2">
    <name type="scientific">Paenibacillus suaedae</name>
    <dbReference type="NCBI Taxonomy" id="3077233"/>
    <lineage>
        <taxon>Bacteria</taxon>
        <taxon>Bacillati</taxon>
        <taxon>Bacillota</taxon>
        <taxon>Bacilli</taxon>
        <taxon>Bacillales</taxon>
        <taxon>Paenibacillaceae</taxon>
        <taxon>Paenibacillus</taxon>
    </lineage>
</organism>
<dbReference type="Proteomes" id="UP001250538">
    <property type="component" value="Unassembled WGS sequence"/>
</dbReference>
<dbReference type="RefSeq" id="WP_265332072.1">
    <property type="nucleotide sequence ID" value="NZ_JAVYAA010000001.1"/>
</dbReference>
<evidence type="ECO:0000313" key="1">
    <source>
        <dbReference type="EMBL" id="MDT8975959.1"/>
    </source>
</evidence>
<gene>
    <name evidence="1" type="ORF">RQP50_06845</name>
</gene>
<comment type="caution">
    <text evidence="1">The sequence shown here is derived from an EMBL/GenBank/DDBJ whole genome shotgun (WGS) entry which is preliminary data.</text>
</comment>
<sequence>MEIDISEERISKLRSHFREPVLLGTGMDALPNMVREELMVSE</sequence>
<protein>
    <submittedName>
        <fullName evidence="1">Uncharacterized protein</fullName>
    </submittedName>
</protein>
<proteinExistence type="predicted"/>
<evidence type="ECO:0000313" key="2">
    <source>
        <dbReference type="Proteomes" id="UP001250538"/>
    </source>
</evidence>
<keyword evidence="2" id="KW-1185">Reference proteome</keyword>
<reference evidence="2" key="1">
    <citation type="submission" date="2023-09" db="EMBL/GenBank/DDBJ databases">
        <title>Paenibacillus sp. chi10 Genome sequencing and assembly.</title>
        <authorList>
            <person name="Kim I."/>
        </authorList>
    </citation>
    <scope>NUCLEOTIDE SEQUENCE [LARGE SCALE GENOMIC DNA]</scope>
    <source>
        <strain evidence="2">chi10</strain>
    </source>
</reference>